<organism evidence="1">
    <name type="scientific">Ostreococcus tauri</name>
    <name type="common">Marine green alga</name>
    <dbReference type="NCBI Taxonomy" id="70448"/>
    <lineage>
        <taxon>Eukaryota</taxon>
        <taxon>Viridiplantae</taxon>
        <taxon>Chlorophyta</taxon>
        <taxon>Mamiellophyceae</taxon>
        <taxon>Mamiellales</taxon>
        <taxon>Bathycoccaceae</taxon>
        <taxon>Ostreococcus</taxon>
    </lineage>
</organism>
<reference evidence="1" key="1">
    <citation type="submission" date="2017-04" db="EMBL/GenBank/DDBJ databases">
        <title>Population genomics of picophytoplankton unveils novel chromosome hypervariability.</title>
        <authorList>
            <consortium name="DOE Joint Genome Institute"/>
            <person name="Blanc-Mathieu R."/>
            <person name="Krasovec M."/>
            <person name="Hebrard M."/>
            <person name="Yau S."/>
            <person name="Desgranges E."/>
            <person name="Martin J."/>
            <person name="Schackwitz W."/>
            <person name="Kuo A."/>
            <person name="Salin G."/>
            <person name="Donnadieu C."/>
            <person name="Desdevises Y."/>
            <person name="Sanchez-Ferandin S."/>
            <person name="Moreau H."/>
            <person name="Rivals E."/>
            <person name="Grigoriev I.V."/>
            <person name="Grimsley N."/>
            <person name="Eyre-Walker A."/>
            <person name="Piganeau G."/>
        </authorList>
    </citation>
    <scope>NUCLEOTIDE SEQUENCE [LARGE SCALE GENOMIC DNA]</scope>
    <source>
        <strain evidence="1">RCC 1115</strain>
    </source>
</reference>
<dbReference type="EMBL" id="KZ155776">
    <property type="protein sequence ID" value="OUS48140.1"/>
    <property type="molecule type" value="Genomic_DNA"/>
</dbReference>
<evidence type="ECO:0000313" key="1">
    <source>
        <dbReference type="EMBL" id="OUS48140.1"/>
    </source>
</evidence>
<dbReference type="Proteomes" id="UP000195557">
    <property type="component" value="Unassembled WGS sequence"/>
</dbReference>
<sequence length="184" mass="18443">TSIGPGGGPGTSIGPSGKANRSSLRAKCFGGGPGGRGGALNVASGASRGCIAIAIAFSRSLCLNDFAPCKCPGCPTSAISSTGGGVPVYTEPELEHVTILHVLQRVLVRTIRLLALPVLGVKSTRGHARLVELMQEPARVSFHAQVSQPVPADRLSGGGACGCVSFASSLSSKSKSRSASSSMA</sequence>
<proteinExistence type="predicted"/>
<accession>A0A1Y5IF03</accession>
<feature type="non-terminal residue" evidence="1">
    <location>
        <position position="1"/>
    </location>
</feature>
<protein>
    <submittedName>
        <fullName evidence="1">Uncharacterized protein</fullName>
    </submittedName>
</protein>
<gene>
    <name evidence="1" type="ORF">BE221DRAFT_69745</name>
</gene>
<dbReference type="AlphaFoldDB" id="A0A1Y5IF03"/>
<name>A0A1Y5IF03_OSTTA</name>